<sequence>MGLDFLEITAIKRKKLQVFLNFYTKIHKILLKSLDLFIFLKYIRCIKSR</sequence>
<keyword evidence="2" id="KW-1185">Reference proteome</keyword>
<organism evidence="1 2">
    <name type="scientific">Treponema denticola (strain ATCC 35405 / DSM 14222 / CIP 103919 / JCM 8153 / KCTC 15104)</name>
    <dbReference type="NCBI Taxonomy" id="243275"/>
    <lineage>
        <taxon>Bacteria</taxon>
        <taxon>Pseudomonadati</taxon>
        <taxon>Spirochaetota</taxon>
        <taxon>Spirochaetia</taxon>
        <taxon>Spirochaetales</taxon>
        <taxon>Treponemataceae</taxon>
        <taxon>Treponema</taxon>
    </lineage>
</organism>
<dbReference type="STRING" id="243275.TDE_0094"/>
<dbReference type="HOGENOM" id="CLU_3141865_0_0_12"/>
<proteinExistence type="predicted"/>
<dbReference type="EMBL" id="AE017226">
    <property type="protein sequence ID" value="AAS10592.1"/>
    <property type="molecule type" value="Genomic_DNA"/>
</dbReference>
<evidence type="ECO:0000313" key="1">
    <source>
        <dbReference type="EMBL" id="AAS10592.1"/>
    </source>
</evidence>
<protein>
    <submittedName>
        <fullName evidence="1">Uncharacterized protein</fullName>
    </submittedName>
</protein>
<dbReference type="AlphaFoldDB" id="Q73RJ4"/>
<dbReference type="PaxDb" id="243275-TDE_0094"/>
<dbReference type="Proteomes" id="UP000008212">
    <property type="component" value="Chromosome"/>
</dbReference>
<accession>Q73RJ4</accession>
<gene>
    <name evidence="1" type="ordered locus">TDE_0094</name>
</gene>
<dbReference type="KEGG" id="tde:TDE_0094"/>
<name>Q73RJ4_TREDE</name>
<evidence type="ECO:0000313" key="2">
    <source>
        <dbReference type="Proteomes" id="UP000008212"/>
    </source>
</evidence>
<reference evidence="1 2" key="1">
    <citation type="journal article" date="2004" name="Proc. Natl. Acad. Sci. U.S.A.">
        <title>Comparison of the genome of the oral pathogen Treponema denticola with other spirochete genomes.</title>
        <authorList>
            <person name="Seshadri R."/>
            <person name="Myers G.S."/>
            <person name="Tettelin H."/>
            <person name="Eisen J.A."/>
            <person name="Heidelberg J.F."/>
            <person name="Dodson R.J."/>
            <person name="Davidsen T.M."/>
            <person name="DeBoy R.T."/>
            <person name="Fouts D.E."/>
            <person name="Haft D.H."/>
            <person name="Selengut J."/>
            <person name="Ren Q."/>
            <person name="Brinkac L.M."/>
            <person name="Madupu R."/>
            <person name="Kolonay J."/>
            <person name="Durkin S.A."/>
            <person name="Daugherty S.C."/>
            <person name="Shetty J."/>
            <person name="Shvartsbeyn A."/>
            <person name="Gebregeorgis E."/>
            <person name="Geer K."/>
            <person name="Tsegaye G."/>
            <person name="Malek J."/>
            <person name="Ayodeji B."/>
            <person name="Shatsman S."/>
            <person name="McLeod M.P."/>
            <person name="Smajs D."/>
            <person name="Howell J.K."/>
            <person name="Pal S."/>
            <person name="Amin A."/>
            <person name="Vashisth P."/>
            <person name="McNeill T.Z."/>
            <person name="Xiang Q."/>
            <person name="Sodergren E."/>
            <person name="Baca E."/>
            <person name="Weinstock G.M."/>
            <person name="Norris S.J."/>
            <person name="Fraser C.M."/>
            <person name="Paulsen I.T."/>
        </authorList>
    </citation>
    <scope>NUCLEOTIDE SEQUENCE [LARGE SCALE GENOMIC DNA]</scope>
    <source>
        <strain evidence="2">ATCC 35405 / DSM 14222 / CIP 103919 / JCM 8153 / KCTC 15104</strain>
    </source>
</reference>